<dbReference type="EMBL" id="BPUR01000013">
    <property type="protein sequence ID" value="GJH19158.1"/>
    <property type="molecule type" value="Genomic_DNA"/>
</dbReference>
<name>A0ACB5QVL4_9BURK</name>
<comment type="caution">
    <text evidence="1">The sequence shown here is derived from an EMBL/GenBank/DDBJ whole genome shotgun (WGS) entry which is preliminary data.</text>
</comment>
<gene>
    <name evidence="1" type="ORF">CBA19CS22_21470</name>
</gene>
<evidence type="ECO:0000313" key="1">
    <source>
        <dbReference type="EMBL" id="GJH19158.1"/>
    </source>
</evidence>
<proteinExistence type="predicted"/>
<dbReference type="Proteomes" id="UP001055013">
    <property type="component" value="Unassembled WGS sequence"/>
</dbReference>
<reference evidence="1" key="1">
    <citation type="submission" date="2021-09" db="EMBL/GenBank/DDBJ databases">
        <title>Isolation and characterization of 3-chlorobenzoate degrading bacteria from soils in Shizuoka.</title>
        <authorList>
            <person name="Ifat A."/>
            <person name="Ogawa N."/>
            <person name="Kimbara K."/>
            <person name="Moriuchi R."/>
            <person name="Dohra H."/>
            <person name="Shintani M."/>
        </authorList>
    </citation>
    <scope>NUCLEOTIDE SEQUENCE</scope>
    <source>
        <strain evidence="1">19CS2-2</strain>
    </source>
</reference>
<keyword evidence="2" id="KW-1185">Reference proteome</keyword>
<sequence>MPKTKTPPHKVGFLRLWTEFRKERSFRHPLISDKGFQSVEWRRKVVTIMPTLSGAHMRTSLLIAAVSAALLVAACGKKNDASESSLGDAISADMKTNRGLLCLNRSGRGPYAFPSAYSNRDLNEYSAAALREQLAALEKSGLIARAAPTPANTNAKQNGIAYSLTGEGQKYAVETNRPAGDPNATSDPRAWMLCYAHVKLDKVVGWTEPDPTAHRSDVTYTYKLESVAPWMDDRDIKRAFPDVTAADREAGETKLHIILEQREDGWVRVD</sequence>
<protein>
    <submittedName>
        <fullName evidence="1">Uncharacterized protein</fullName>
    </submittedName>
</protein>
<accession>A0ACB5QVL4</accession>
<organism evidence="1 2">
    <name type="scientific">Caballeronia novacaledonica</name>
    <dbReference type="NCBI Taxonomy" id="1544861"/>
    <lineage>
        <taxon>Bacteria</taxon>
        <taxon>Pseudomonadati</taxon>
        <taxon>Pseudomonadota</taxon>
        <taxon>Betaproteobacteria</taxon>
        <taxon>Burkholderiales</taxon>
        <taxon>Burkholderiaceae</taxon>
        <taxon>Caballeronia</taxon>
    </lineage>
</organism>
<evidence type="ECO:0000313" key="2">
    <source>
        <dbReference type="Proteomes" id="UP001055013"/>
    </source>
</evidence>